<evidence type="ECO:0000313" key="1">
    <source>
        <dbReference type="EMBL" id="CAK9018831.1"/>
    </source>
</evidence>
<proteinExistence type="predicted"/>
<evidence type="ECO:0000313" key="2">
    <source>
        <dbReference type="EMBL" id="CAK9018867.1"/>
    </source>
</evidence>
<gene>
    <name evidence="1" type="ORF">CCMP2556_LOCUS13430</name>
    <name evidence="2" type="ORF">CCMP2556_LOCUS13444</name>
</gene>
<organism evidence="1 3">
    <name type="scientific">Durusdinium trenchii</name>
    <dbReference type="NCBI Taxonomy" id="1381693"/>
    <lineage>
        <taxon>Eukaryota</taxon>
        <taxon>Sar</taxon>
        <taxon>Alveolata</taxon>
        <taxon>Dinophyceae</taxon>
        <taxon>Suessiales</taxon>
        <taxon>Symbiodiniaceae</taxon>
        <taxon>Durusdinium</taxon>
    </lineage>
</organism>
<comment type="caution">
    <text evidence="1">The sequence shown here is derived from an EMBL/GenBank/DDBJ whole genome shotgun (WGS) entry which is preliminary data.</text>
</comment>
<name>A0ABP0JX08_9DINO</name>
<dbReference type="EMBL" id="CAXAMN010006692">
    <property type="protein sequence ID" value="CAK9018831.1"/>
    <property type="molecule type" value="Genomic_DNA"/>
</dbReference>
<reference evidence="1 3" key="1">
    <citation type="submission" date="2024-02" db="EMBL/GenBank/DDBJ databases">
        <authorList>
            <person name="Chen Y."/>
            <person name="Shah S."/>
            <person name="Dougan E. K."/>
            <person name="Thang M."/>
            <person name="Chan C."/>
        </authorList>
    </citation>
    <scope>NUCLEOTIDE SEQUENCE [LARGE SCALE GENOMIC DNA]</scope>
</reference>
<keyword evidence="3" id="KW-1185">Reference proteome</keyword>
<protein>
    <submittedName>
        <fullName evidence="1">Uncharacterized protein</fullName>
    </submittedName>
</protein>
<dbReference type="Proteomes" id="UP001642484">
    <property type="component" value="Unassembled WGS sequence"/>
</dbReference>
<accession>A0ABP0JX08</accession>
<dbReference type="EMBL" id="CAXAMN010006703">
    <property type="protein sequence ID" value="CAK9018867.1"/>
    <property type="molecule type" value="Genomic_DNA"/>
</dbReference>
<sequence length="188" mass="21128">MQPCNCCTHTQAGCLTFWVLDAKGQPLKVATQSSESRHTAFSPAAFRSCSSSAGLKSANMARQFCFEQVGGRYKLMEPGEIAPVIKPATPEQIRATQQRSAVKVQTKALKEERRKELEWKAVKEFLDLHQFRDVNDVKVSWFGLERSYPMTVAMQESNLRMMQLLFKFGANGARCPDRRALGPAAKLR</sequence>
<evidence type="ECO:0000313" key="3">
    <source>
        <dbReference type="Proteomes" id="UP001642484"/>
    </source>
</evidence>